<accession>A0A7Y8CN94</accession>
<dbReference type="RefSeq" id="WP_177063659.1">
    <property type="nucleotide sequence ID" value="NZ_JACAPS010000066.1"/>
</dbReference>
<evidence type="ECO:0000313" key="1">
    <source>
        <dbReference type="EMBL" id="NWC37458.1"/>
    </source>
</evidence>
<proteinExistence type="predicted"/>
<sequence length="235" mass="26563">MSAVILLAALCYFVFLMVGSSRKTALSEFDPTQPVCGRISGKTISVPRNYVVFWAEYEDESSWDKENFHRHRGCDANLTSLPIVVSWPDFQPPNHAKYFDQGLRFDGLDIVITPLEDQSSDLRSRLDFLIGGNQGGGVEDAVFVKQLGLYLVRRQDKTFPEIINEYYWREEGGAVSMVFECLGDRGGGEIYNCQVEFVLDQLRSKVKVGFLPDKLIVWKEVVDSTKAFVLSKVAE</sequence>
<protein>
    <submittedName>
        <fullName evidence="1">Uncharacterized protein</fullName>
    </submittedName>
</protein>
<gene>
    <name evidence="1" type="ORF">HX876_34480</name>
</gene>
<evidence type="ECO:0000313" key="2">
    <source>
        <dbReference type="Proteomes" id="UP000520592"/>
    </source>
</evidence>
<dbReference type="EMBL" id="JACAQD010000078">
    <property type="protein sequence ID" value="NWC37458.1"/>
    <property type="molecule type" value="Genomic_DNA"/>
</dbReference>
<reference evidence="1 2" key="1">
    <citation type="submission" date="2020-04" db="EMBL/GenBank/DDBJ databases">
        <title>Molecular characterization of pseudomonads from Agaricus bisporus reveal novel blotch 2 pathogens in Western Europe.</title>
        <authorList>
            <person name="Taparia T."/>
            <person name="Krijger M."/>
            <person name="Haynes E."/>
            <person name="Elpinstone J.G."/>
            <person name="Noble R."/>
            <person name="Van Der Wolf J."/>
        </authorList>
    </citation>
    <scope>NUCLEOTIDE SEQUENCE [LARGE SCALE GENOMIC DNA]</scope>
    <source>
        <strain evidence="1 2">IPO3737</strain>
    </source>
</reference>
<name>A0A7Y8CN94_9PSED</name>
<dbReference type="Proteomes" id="UP000520592">
    <property type="component" value="Unassembled WGS sequence"/>
</dbReference>
<comment type="caution">
    <text evidence="1">The sequence shown here is derived from an EMBL/GenBank/DDBJ whole genome shotgun (WGS) entry which is preliminary data.</text>
</comment>
<organism evidence="1 2">
    <name type="scientific">Pseudomonas gingeri</name>
    <dbReference type="NCBI Taxonomy" id="117681"/>
    <lineage>
        <taxon>Bacteria</taxon>
        <taxon>Pseudomonadati</taxon>
        <taxon>Pseudomonadota</taxon>
        <taxon>Gammaproteobacteria</taxon>
        <taxon>Pseudomonadales</taxon>
        <taxon>Pseudomonadaceae</taxon>
        <taxon>Pseudomonas</taxon>
    </lineage>
</organism>
<dbReference type="AlphaFoldDB" id="A0A7Y8CN94"/>